<name>A0A4Q0M2E2_9HYPH</name>
<dbReference type="Pfam" id="PF13578">
    <property type="entry name" value="Methyltransf_24"/>
    <property type="match status" value="1"/>
</dbReference>
<proteinExistence type="predicted"/>
<dbReference type="OrthoDB" id="9783791at2"/>
<keyword evidence="1" id="KW-0808">Transferase</keyword>
<sequence length="201" mass="22767">MLTTPSDTDAWDARKLEASFADLKTRWELGKIIRPGGVAVELGVANGGFSETLLKKTNISYLYSIDMYADKKHTVEEYCAVIKRLMPYRERNAILKLRFDQALAVFEDETFDFIYVDGYASGGEEDGKTFEDWWPKLKPGAVMGGHDYDSNWPLVIQSVDRFVAKHNLDLFTVGGTKDREDDYNRFASWFVVKPQAAAEAA</sequence>
<dbReference type="GO" id="GO:0008168">
    <property type="term" value="F:methyltransferase activity"/>
    <property type="evidence" value="ECO:0007669"/>
    <property type="project" value="UniProtKB-KW"/>
</dbReference>
<comment type="caution">
    <text evidence="1">The sequence shown here is derived from an EMBL/GenBank/DDBJ whole genome shotgun (WGS) entry which is preliminary data.</text>
</comment>
<dbReference type="EMBL" id="RYFI01000039">
    <property type="protein sequence ID" value="RXF67021.1"/>
    <property type="molecule type" value="Genomic_DNA"/>
</dbReference>
<dbReference type="AlphaFoldDB" id="A0A4Q0M2E2"/>
<keyword evidence="1" id="KW-0489">Methyltransferase</keyword>
<protein>
    <submittedName>
        <fullName evidence="1">Class I SAM-dependent methyltransferase</fullName>
    </submittedName>
</protein>
<organism evidence="1 2">
    <name type="scientific">Hansschlegelia zhihuaiae</name>
    <dbReference type="NCBI Taxonomy" id="405005"/>
    <lineage>
        <taxon>Bacteria</taxon>
        <taxon>Pseudomonadati</taxon>
        <taxon>Pseudomonadota</taxon>
        <taxon>Alphaproteobacteria</taxon>
        <taxon>Hyphomicrobiales</taxon>
        <taxon>Methylopilaceae</taxon>
        <taxon>Hansschlegelia</taxon>
    </lineage>
</organism>
<dbReference type="RefSeq" id="WP_128779558.1">
    <property type="nucleotide sequence ID" value="NZ_RYFI01000039.1"/>
</dbReference>
<reference evidence="1 2" key="1">
    <citation type="submission" date="2018-12" db="EMBL/GenBank/DDBJ databases">
        <title>bacterium Hansschlegelia zhihuaiae S113.</title>
        <authorList>
            <person name="He J."/>
        </authorList>
    </citation>
    <scope>NUCLEOTIDE SEQUENCE [LARGE SCALE GENOMIC DNA]</scope>
    <source>
        <strain evidence="1 2">S 113</strain>
    </source>
</reference>
<dbReference type="GO" id="GO:0032259">
    <property type="term" value="P:methylation"/>
    <property type="evidence" value="ECO:0007669"/>
    <property type="project" value="UniProtKB-KW"/>
</dbReference>
<gene>
    <name evidence="1" type="ORF">EK403_21805</name>
</gene>
<dbReference type="InterPro" id="IPR029063">
    <property type="entry name" value="SAM-dependent_MTases_sf"/>
</dbReference>
<accession>A0A4Q0M2E2</accession>
<evidence type="ECO:0000313" key="1">
    <source>
        <dbReference type="EMBL" id="RXF67021.1"/>
    </source>
</evidence>
<dbReference type="SUPFAM" id="SSF53335">
    <property type="entry name" value="S-adenosyl-L-methionine-dependent methyltransferases"/>
    <property type="match status" value="1"/>
</dbReference>
<keyword evidence="2" id="KW-1185">Reference proteome</keyword>
<evidence type="ECO:0000313" key="2">
    <source>
        <dbReference type="Proteomes" id="UP000289708"/>
    </source>
</evidence>
<dbReference type="Gene3D" id="3.40.50.150">
    <property type="entry name" value="Vaccinia Virus protein VP39"/>
    <property type="match status" value="1"/>
</dbReference>
<dbReference type="Proteomes" id="UP000289708">
    <property type="component" value="Unassembled WGS sequence"/>
</dbReference>